<feature type="compositionally biased region" description="Gly residues" evidence="1">
    <location>
        <begin position="144"/>
        <end position="156"/>
    </location>
</feature>
<feature type="compositionally biased region" description="Basic residues" evidence="1">
    <location>
        <begin position="157"/>
        <end position="167"/>
    </location>
</feature>
<gene>
    <name evidence="2" type="ORF">EJB05_36933</name>
</gene>
<keyword evidence="3" id="KW-1185">Reference proteome</keyword>
<feature type="compositionally biased region" description="Polar residues" evidence="1">
    <location>
        <begin position="278"/>
        <end position="289"/>
    </location>
</feature>
<feature type="compositionally biased region" description="Polar residues" evidence="1">
    <location>
        <begin position="348"/>
        <end position="372"/>
    </location>
</feature>
<evidence type="ECO:0000313" key="2">
    <source>
        <dbReference type="EMBL" id="TVU16778.1"/>
    </source>
</evidence>
<dbReference type="Gramene" id="TVU16778">
    <property type="protein sequence ID" value="TVU16778"/>
    <property type="gene ID" value="EJB05_36933"/>
</dbReference>
<evidence type="ECO:0000313" key="3">
    <source>
        <dbReference type="Proteomes" id="UP000324897"/>
    </source>
</evidence>
<feature type="region of interest" description="Disordered" evidence="1">
    <location>
        <begin position="273"/>
        <end position="316"/>
    </location>
</feature>
<reference evidence="2 3" key="1">
    <citation type="journal article" date="2019" name="Sci. Rep.">
        <title>A high-quality genome of Eragrostis curvula grass provides insights into Poaceae evolution and supports new strategies to enhance forage quality.</title>
        <authorList>
            <person name="Carballo J."/>
            <person name="Santos B.A.C.M."/>
            <person name="Zappacosta D."/>
            <person name="Garbus I."/>
            <person name="Selva J.P."/>
            <person name="Gallo C.A."/>
            <person name="Diaz A."/>
            <person name="Albertini E."/>
            <person name="Caccamo M."/>
            <person name="Echenique V."/>
        </authorList>
    </citation>
    <scope>NUCLEOTIDE SEQUENCE [LARGE SCALE GENOMIC DNA]</scope>
    <source>
        <strain evidence="3">cv. Victoria</strain>
        <tissue evidence="2">Leaf</tissue>
    </source>
</reference>
<feature type="non-terminal residue" evidence="2">
    <location>
        <position position="1"/>
    </location>
</feature>
<feature type="compositionally biased region" description="Gly residues" evidence="1">
    <location>
        <begin position="1"/>
        <end position="35"/>
    </location>
</feature>
<feature type="compositionally biased region" description="Polar residues" evidence="1">
    <location>
        <begin position="231"/>
        <end position="241"/>
    </location>
</feature>
<feature type="region of interest" description="Disordered" evidence="1">
    <location>
        <begin position="1"/>
        <end position="58"/>
    </location>
</feature>
<feature type="region of interest" description="Disordered" evidence="1">
    <location>
        <begin position="692"/>
        <end position="747"/>
    </location>
</feature>
<feature type="region of interest" description="Disordered" evidence="1">
    <location>
        <begin position="231"/>
        <end position="256"/>
    </location>
</feature>
<sequence>MEGGGAHGGGHPAGFPGSFGGGNGGGGQFPGGFHGGDSRGPLQGWGGPGHGMQMAKGGGYPMIQGGNNGPMQGASAWNSFMPQQGGAYGNVGGFGGNQMMGNGFVPPNQGGGFPNNQHVGSSQEGMRYGNGAPFHQGNSSFTPGYGGPTHGLGRGGARNRGRGRGSRGGRNQGGRGGRFQETVTGRGQAGQRHAPAPPPLPVAPEVANATENLPTSYTADAKDVAAASTKASTGVESSVSAETRAGSSKAVVPPVAPTRPNQAIRLKTSVAVGGNQWEEGQNSNASGFQSDEEMHMEVEEELEIEPESGANKGKNKDKDKWCFRFCTKGHVKERDKGRKEGNKKQKSDQSASENNTQAQQPKNSKDTSQIEMQESESVIDLDEDDLLDEEWEVNEKGDQCLVKKITQAGLGVEASEVSENSVLPLPTMEQGSDGVAQSYDVSIGSAVDAMLTDTNIGGLASAEVKLQGTDFIARNKRAVGGALAACVAGGDEVAVRANALMQVTDADARVATVAYGALVMCVAGGNGDAAWADTPLQESSCNASDRMFAGHALAACVAGGVFHEVQADTPVQETGHDTQDAMLAGGAQATCAVGGNEDGVRTNVSAQDTYQTMRALQDVACGYSNAAVAGSALTPCTAGGFGKENSLVDEHVLQEPGNKVILNEASEKADADSETPSLALGPLLEKALKELKESKGSVKDRTTNGSSVEKRVTLPSKATTPIGDLSSPLRRSSRRAATVDEDSAERASRLVAKRNLETIEACPGFLLVEKGEN</sequence>
<feature type="region of interest" description="Disordered" evidence="1">
    <location>
        <begin position="137"/>
        <end position="205"/>
    </location>
</feature>
<name>A0A5J9U0S9_9POAL</name>
<feature type="compositionally biased region" description="Basic and acidic residues" evidence="1">
    <location>
        <begin position="333"/>
        <end position="347"/>
    </location>
</feature>
<organism evidence="2 3">
    <name type="scientific">Eragrostis curvula</name>
    <name type="common">weeping love grass</name>
    <dbReference type="NCBI Taxonomy" id="38414"/>
    <lineage>
        <taxon>Eukaryota</taxon>
        <taxon>Viridiplantae</taxon>
        <taxon>Streptophyta</taxon>
        <taxon>Embryophyta</taxon>
        <taxon>Tracheophyta</taxon>
        <taxon>Spermatophyta</taxon>
        <taxon>Magnoliopsida</taxon>
        <taxon>Liliopsida</taxon>
        <taxon>Poales</taxon>
        <taxon>Poaceae</taxon>
        <taxon>PACMAD clade</taxon>
        <taxon>Chloridoideae</taxon>
        <taxon>Eragrostideae</taxon>
        <taxon>Eragrostidinae</taxon>
        <taxon>Eragrostis</taxon>
    </lineage>
</organism>
<comment type="caution">
    <text evidence="2">The sequence shown here is derived from an EMBL/GenBank/DDBJ whole genome shotgun (WGS) entry which is preliminary data.</text>
</comment>
<dbReference type="Proteomes" id="UP000324897">
    <property type="component" value="Unassembled WGS sequence"/>
</dbReference>
<protein>
    <submittedName>
        <fullName evidence="2">Uncharacterized protein</fullName>
    </submittedName>
</protein>
<evidence type="ECO:0000256" key="1">
    <source>
        <dbReference type="SAM" id="MobiDB-lite"/>
    </source>
</evidence>
<dbReference type="EMBL" id="RWGY01000030">
    <property type="protein sequence ID" value="TVU16778.1"/>
    <property type="molecule type" value="Genomic_DNA"/>
</dbReference>
<proteinExistence type="predicted"/>
<accession>A0A5J9U0S9</accession>
<feature type="compositionally biased region" description="Gly residues" evidence="1">
    <location>
        <begin position="168"/>
        <end position="177"/>
    </location>
</feature>
<dbReference type="AlphaFoldDB" id="A0A5J9U0S9"/>
<feature type="compositionally biased region" description="Basic and acidic residues" evidence="1">
    <location>
        <begin position="692"/>
        <end position="712"/>
    </location>
</feature>
<feature type="compositionally biased region" description="Gly residues" evidence="1">
    <location>
        <begin position="43"/>
        <end position="58"/>
    </location>
</feature>
<feature type="region of interest" description="Disordered" evidence="1">
    <location>
        <begin position="333"/>
        <end position="378"/>
    </location>
</feature>